<evidence type="ECO:0000256" key="1">
    <source>
        <dbReference type="SAM" id="MobiDB-lite"/>
    </source>
</evidence>
<dbReference type="Proteomes" id="UP000762676">
    <property type="component" value="Unassembled WGS sequence"/>
</dbReference>
<feature type="region of interest" description="Disordered" evidence="1">
    <location>
        <begin position="87"/>
        <end position="107"/>
    </location>
</feature>
<keyword evidence="3" id="KW-1185">Reference proteome</keyword>
<reference evidence="2 3" key="1">
    <citation type="journal article" date="2021" name="Elife">
        <title>Chloroplast acquisition without the gene transfer in kleptoplastic sea slugs, Plakobranchus ocellatus.</title>
        <authorList>
            <person name="Maeda T."/>
            <person name="Takahashi S."/>
            <person name="Yoshida T."/>
            <person name="Shimamura S."/>
            <person name="Takaki Y."/>
            <person name="Nagai Y."/>
            <person name="Toyoda A."/>
            <person name="Suzuki Y."/>
            <person name="Arimoto A."/>
            <person name="Ishii H."/>
            <person name="Satoh N."/>
            <person name="Nishiyama T."/>
            <person name="Hasebe M."/>
            <person name="Maruyama T."/>
            <person name="Minagawa J."/>
            <person name="Obokata J."/>
            <person name="Shigenobu S."/>
        </authorList>
    </citation>
    <scope>NUCLEOTIDE SEQUENCE [LARGE SCALE GENOMIC DNA]</scope>
</reference>
<accession>A0AAV4GM85</accession>
<name>A0AAV4GM85_9GAST</name>
<sequence>MSQELLSLYKYINNSAGPIHPPFRRIHSQLRTAQVMSTRNLPTKFLTDFYHYWLFLFWPAPLAKCRRSWHRPPCLDLTCWSAAQPRSDLLPSPAVAGRKSVNGRQQH</sequence>
<protein>
    <submittedName>
        <fullName evidence="2">Uncharacterized protein</fullName>
    </submittedName>
</protein>
<dbReference type="EMBL" id="BMAT01008512">
    <property type="protein sequence ID" value="GFR86828.1"/>
    <property type="molecule type" value="Genomic_DNA"/>
</dbReference>
<gene>
    <name evidence="2" type="ORF">ElyMa_004208200</name>
</gene>
<evidence type="ECO:0000313" key="3">
    <source>
        <dbReference type="Proteomes" id="UP000762676"/>
    </source>
</evidence>
<dbReference type="AlphaFoldDB" id="A0AAV4GM85"/>
<evidence type="ECO:0000313" key="2">
    <source>
        <dbReference type="EMBL" id="GFR86828.1"/>
    </source>
</evidence>
<organism evidence="2 3">
    <name type="scientific">Elysia marginata</name>
    <dbReference type="NCBI Taxonomy" id="1093978"/>
    <lineage>
        <taxon>Eukaryota</taxon>
        <taxon>Metazoa</taxon>
        <taxon>Spiralia</taxon>
        <taxon>Lophotrochozoa</taxon>
        <taxon>Mollusca</taxon>
        <taxon>Gastropoda</taxon>
        <taxon>Heterobranchia</taxon>
        <taxon>Euthyneura</taxon>
        <taxon>Panpulmonata</taxon>
        <taxon>Sacoglossa</taxon>
        <taxon>Placobranchoidea</taxon>
        <taxon>Plakobranchidae</taxon>
        <taxon>Elysia</taxon>
    </lineage>
</organism>
<proteinExistence type="predicted"/>
<comment type="caution">
    <text evidence="2">The sequence shown here is derived from an EMBL/GenBank/DDBJ whole genome shotgun (WGS) entry which is preliminary data.</text>
</comment>